<gene>
    <name evidence="3" type="ORF">BN1047_04703</name>
</gene>
<dbReference type="GO" id="GO:0005886">
    <property type="term" value="C:plasma membrane"/>
    <property type="evidence" value="ECO:0007669"/>
    <property type="project" value="TreeGrafter"/>
</dbReference>
<dbReference type="SUPFAM" id="SSF51735">
    <property type="entry name" value="NAD(P)-binding Rossmann-fold domains"/>
    <property type="match status" value="1"/>
</dbReference>
<dbReference type="RefSeq" id="WP_030134524.1">
    <property type="nucleotide sequence ID" value="NZ_LK021342.1"/>
</dbReference>
<dbReference type="Gene3D" id="3.40.50.720">
    <property type="entry name" value="NAD(P)-binding Rossmann-like Domain"/>
    <property type="match status" value="1"/>
</dbReference>
<dbReference type="AlphaFoldDB" id="A0AAV2WR49"/>
<comment type="similarity">
    <text evidence="1">Belongs to the saccharopine dehydrogenase family. Enoyl reductase subfamily.</text>
</comment>
<dbReference type="InterPro" id="IPR051276">
    <property type="entry name" value="Saccharopine_DH-like_oxidrdct"/>
</dbReference>
<name>A0AAV2WR49_MYCNE</name>
<dbReference type="EMBL" id="LK021342">
    <property type="protein sequence ID" value="CDQ46789.1"/>
    <property type="molecule type" value="Genomic_DNA"/>
</dbReference>
<feature type="domain" description="Saccharopine dehydrogenase NADP binding" evidence="2">
    <location>
        <begin position="9"/>
        <end position="135"/>
    </location>
</feature>
<dbReference type="InterPro" id="IPR005097">
    <property type="entry name" value="Sacchrp_dh_NADP-bd"/>
</dbReference>
<dbReference type="InterPro" id="IPR036291">
    <property type="entry name" value="NAD(P)-bd_dom_sf"/>
</dbReference>
<protein>
    <submittedName>
        <fullName evidence="3">Saccharopine dehydrogenase</fullName>
    </submittedName>
</protein>
<reference evidence="3" key="1">
    <citation type="submission" date="2014-05" db="EMBL/GenBank/DDBJ databases">
        <authorList>
            <person name="Urmite Genomes"/>
        </authorList>
    </citation>
    <scope>NUCLEOTIDE SEQUENCE</scope>
    <source>
        <strain evidence="3">DSM 44074</strain>
    </source>
</reference>
<dbReference type="Pfam" id="PF03435">
    <property type="entry name" value="Sacchrp_dh_NADP"/>
    <property type="match status" value="1"/>
</dbReference>
<dbReference type="PANTHER" id="PTHR12286:SF5">
    <property type="entry name" value="SACCHAROPINE DEHYDROGENASE-LIKE OXIDOREDUCTASE"/>
    <property type="match status" value="1"/>
</dbReference>
<evidence type="ECO:0000313" key="3">
    <source>
        <dbReference type="EMBL" id="CDQ46789.1"/>
    </source>
</evidence>
<dbReference type="PANTHER" id="PTHR12286">
    <property type="entry name" value="SACCHAROPINE DEHYDROGENASE-LIKE OXIDOREDUCTASE"/>
    <property type="match status" value="1"/>
</dbReference>
<organism evidence="3 4">
    <name type="scientific">Mycolicibacterium neoaurum</name>
    <name type="common">Mycobacterium neoaurum</name>
    <dbReference type="NCBI Taxonomy" id="1795"/>
    <lineage>
        <taxon>Bacteria</taxon>
        <taxon>Bacillati</taxon>
        <taxon>Actinomycetota</taxon>
        <taxon>Actinomycetes</taxon>
        <taxon>Mycobacteriales</taxon>
        <taxon>Mycobacteriaceae</taxon>
        <taxon>Mycolicibacterium</taxon>
    </lineage>
</organism>
<accession>A0AAV2WR49</accession>
<reference evidence="3" key="2">
    <citation type="submission" date="2015-09" db="EMBL/GenBank/DDBJ databases">
        <title>Draft genome sequence of Mycobacterium neoaurum DSM 44074.</title>
        <authorList>
            <person name="Croce O."/>
            <person name="Robert C."/>
            <person name="Raoult D."/>
            <person name="Drancourt M."/>
        </authorList>
    </citation>
    <scope>NUCLEOTIDE SEQUENCE</scope>
    <source>
        <strain evidence="3">DSM 44074</strain>
    </source>
</reference>
<evidence type="ECO:0000313" key="4">
    <source>
        <dbReference type="Proteomes" id="UP000028864"/>
    </source>
</evidence>
<dbReference type="GO" id="GO:0009247">
    <property type="term" value="P:glycolipid biosynthetic process"/>
    <property type="evidence" value="ECO:0007669"/>
    <property type="project" value="TreeGrafter"/>
</dbReference>
<sequence length="420" mass="43810">MRARRDLDIVLYGATGFVGRHVARALAAAGAGVRIALAGRSADRMTALRDSLGTGARDWPVLVTGLDEPGPLANLAARTRVLVSTVGPYSTVGLSLVAACAHAGTDYLDLAGEIPFVRASIDRYHRIAASTGARIVHSCGFDSIPSDLTVYALHRRAVDDGAGAMGRTTMVLRAYSGGCSGGSLRTMVELMRAAYTDASLRAVLDDPYSLSPDRAGEPDLGAQPDVPVFSGSEIAPELAGLWTGGYLMALYNTRCVRRTNALLGWPYGRGLRYTETLSYGSSPMAPFLAAMSGPTITAAARLGGAYLATVPSTVVDRLLPASTIGHDHGDRGRYVVETYTRTAAGHRYVATMAQPGDPGYSATATLIAVAAMAMVTDSARLSALRGVLTPVAAMGDLLLEKLPGQGVTLTVTPLGRGQGR</sequence>
<evidence type="ECO:0000259" key="2">
    <source>
        <dbReference type="Pfam" id="PF03435"/>
    </source>
</evidence>
<proteinExistence type="inferred from homology"/>
<evidence type="ECO:0000256" key="1">
    <source>
        <dbReference type="ARBA" id="ARBA00010591"/>
    </source>
</evidence>
<dbReference type="Proteomes" id="UP000028864">
    <property type="component" value="Unassembled WGS sequence"/>
</dbReference>